<reference evidence="7 8" key="1">
    <citation type="submission" date="2017-12" db="EMBL/GenBank/DDBJ databases">
        <title>Sequencing, de novo assembly and annotation of complete genome of a new Thraustochytrid species, strain FCC1311.</title>
        <authorList>
            <person name="Sedici K."/>
            <person name="Godart F."/>
            <person name="Aiese Cigliano R."/>
            <person name="Sanseverino W."/>
            <person name="Barakat M."/>
            <person name="Ortet P."/>
            <person name="Marechal E."/>
            <person name="Cagnac O."/>
            <person name="Amato A."/>
        </authorList>
    </citation>
    <scope>NUCLEOTIDE SEQUENCE [LARGE SCALE GENOMIC DNA]</scope>
</reference>
<feature type="region of interest" description="Disordered" evidence="5">
    <location>
        <begin position="1"/>
        <end position="27"/>
    </location>
</feature>
<dbReference type="GO" id="GO:0006355">
    <property type="term" value="P:regulation of DNA-templated transcription"/>
    <property type="evidence" value="ECO:0007669"/>
    <property type="project" value="InterPro"/>
</dbReference>
<evidence type="ECO:0000313" key="8">
    <source>
        <dbReference type="Proteomes" id="UP000241890"/>
    </source>
</evidence>
<feature type="region of interest" description="Disordered" evidence="5">
    <location>
        <begin position="113"/>
        <end position="142"/>
    </location>
</feature>
<sequence>MTLPIAPAEVSGSRRKTGAARRMDKGNLDGSYGANPYHYQHDATQCNSGDWLLQQIIGLEASALGDAEQSLDNLLRNPKQATSYDDLGLTAQRWSPRKKRLVASKLSRSLRSASGGETFPGTITIPDSGNVRKRRERDADEDSEYIHDDDMLSVGDSSYYSGCSGGHLLGNDNFLGQSHFLHTYKTDSTYPESVLDMSDADDKSGASSSLCGGSGATGDAKQVETTEILKTWFFEHIKNPYPTTEEKKMLRGMTGMTSTQIRNWFTNFRKRHWNPIRAGREPKSYVDFILFKRLLELGVPGLHGDPPSFQQLAAKMQD</sequence>
<dbReference type="CDD" id="cd00086">
    <property type="entry name" value="homeodomain"/>
    <property type="match status" value="1"/>
</dbReference>
<protein>
    <submittedName>
        <fullName evidence="7">Homeobox protein CUP9</fullName>
    </submittedName>
</protein>
<keyword evidence="8" id="KW-1185">Reference proteome</keyword>
<dbReference type="GO" id="GO:0003677">
    <property type="term" value="F:DNA binding"/>
    <property type="evidence" value="ECO:0007669"/>
    <property type="project" value="UniProtKB-UniRule"/>
</dbReference>
<comment type="caution">
    <text evidence="7">The sequence shown here is derived from an EMBL/GenBank/DDBJ whole genome shotgun (WGS) entry which is preliminary data.</text>
</comment>
<keyword evidence="1 4" id="KW-0238">DNA-binding</keyword>
<accession>A0A2R5GK00</accession>
<evidence type="ECO:0000256" key="4">
    <source>
        <dbReference type="PROSITE-ProRule" id="PRU00108"/>
    </source>
</evidence>
<evidence type="ECO:0000256" key="1">
    <source>
        <dbReference type="ARBA" id="ARBA00023125"/>
    </source>
</evidence>
<dbReference type="Pfam" id="PF05920">
    <property type="entry name" value="Homeobox_KN"/>
    <property type="match status" value="1"/>
</dbReference>
<dbReference type="SUPFAM" id="SSF46689">
    <property type="entry name" value="Homeodomain-like"/>
    <property type="match status" value="1"/>
</dbReference>
<dbReference type="Gene3D" id="1.10.10.60">
    <property type="entry name" value="Homeodomain-like"/>
    <property type="match status" value="1"/>
</dbReference>
<dbReference type="OrthoDB" id="10056939at2759"/>
<evidence type="ECO:0000256" key="5">
    <source>
        <dbReference type="SAM" id="MobiDB-lite"/>
    </source>
</evidence>
<evidence type="ECO:0000256" key="2">
    <source>
        <dbReference type="ARBA" id="ARBA00023155"/>
    </source>
</evidence>
<dbReference type="InterPro" id="IPR009057">
    <property type="entry name" value="Homeodomain-like_sf"/>
</dbReference>
<evidence type="ECO:0000259" key="6">
    <source>
        <dbReference type="PROSITE" id="PS50071"/>
    </source>
</evidence>
<dbReference type="PANTHER" id="PTHR11850">
    <property type="entry name" value="HOMEOBOX PROTEIN TRANSCRIPTION FACTORS"/>
    <property type="match status" value="1"/>
</dbReference>
<dbReference type="Proteomes" id="UP000241890">
    <property type="component" value="Unassembled WGS sequence"/>
</dbReference>
<dbReference type="GO" id="GO:0005634">
    <property type="term" value="C:nucleus"/>
    <property type="evidence" value="ECO:0007669"/>
    <property type="project" value="UniProtKB-SubCell"/>
</dbReference>
<organism evidence="7 8">
    <name type="scientific">Hondaea fermentalgiana</name>
    <dbReference type="NCBI Taxonomy" id="2315210"/>
    <lineage>
        <taxon>Eukaryota</taxon>
        <taxon>Sar</taxon>
        <taxon>Stramenopiles</taxon>
        <taxon>Bigyra</taxon>
        <taxon>Labyrinthulomycetes</taxon>
        <taxon>Thraustochytrida</taxon>
        <taxon>Thraustochytriidae</taxon>
        <taxon>Hondaea</taxon>
    </lineage>
</organism>
<dbReference type="InterPro" id="IPR008422">
    <property type="entry name" value="KN_HD"/>
</dbReference>
<dbReference type="InterPro" id="IPR001356">
    <property type="entry name" value="HD"/>
</dbReference>
<dbReference type="EMBL" id="BEYU01000086">
    <property type="protein sequence ID" value="GBG30955.1"/>
    <property type="molecule type" value="Genomic_DNA"/>
</dbReference>
<dbReference type="SMART" id="SM00389">
    <property type="entry name" value="HOX"/>
    <property type="match status" value="1"/>
</dbReference>
<evidence type="ECO:0000256" key="3">
    <source>
        <dbReference type="ARBA" id="ARBA00023242"/>
    </source>
</evidence>
<keyword evidence="3 4" id="KW-0539">Nucleus</keyword>
<gene>
    <name evidence="7" type="ORF">FCC1311_071762</name>
</gene>
<feature type="domain" description="Homeobox" evidence="6">
    <location>
        <begin position="224"/>
        <end position="275"/>
    </location>
</feature>
<keyword evidence="2 4" id="KW-0371">Homeobox</keyword>
<name>A0A2R5GK00_9STRA</name>
<dbReference type="InterPro" id="IPR050224">
    <property type="entry name" value="TALE_homeobox"/>
</dbReference>
<proteinExistence type="predicted"/>
<feature type="DNA-binding region" description="Homeobox" evidence="4">
    <location>
        <begin position="226"/>
        <end position="276"/>
    </location>
</feature>
<comment type="subcellular location">
    <subcellularLocation>
        <location evidence="4">Nucleus</location>
    </subcellularLocation>
</comment>
<dbReference type="PROSITE" id="PS50071">
    <property type="entry name" value="HOMEOBOX_2"/>
    <property type="match status" value="1"/>
</dbReference>
<dbReference type="InParanoid" id="A0A2R5GK00"/>
<dbReference type="AlphaFoldDB" id="A0A2R5GK00"/>
<evidence type="ECO:0000313" key="7">
    <source>
        <dbReference type="EMBL" id="GBG30955.1"/>
    </source>
</evidence>